<dbReference type="AlphaFoldDB" id="A0AAV5NYQ1"/>
<evidence type="ECO:0000313" key="3">
    <source>
        <dbReference type="Proteomes" id="UP001156690"/>
    </source>
</evidence>
<reference evidence="3" key="1">
    <citation type="journal article" date="2019" name="Int. J. Syst. Evol. Microbiol.">
        <title>The Global Catalogue of Microorganisms (GCM) 10K type strain sequencing project: providing services to taxonomists for standard genome sequencing and annotation.</title>
        <authorList>
            <consortium name="The Broad Institute Genomics Platform"/>
            <consortium name="The Broad Institute Genome Sequencing Center for Infectious Disease"/>
            <person name="Wu L."/>
            <person name="Ma J."/>
        </authorList>
    </citation>
    <scope>NUCLEOTIDE SEQUENCE [LARGE SCALE GENOMIC DNA]</scope>
    <source>
        <strain evidence="3">NBRC 15640</strain>
    </source>
</reference>
<accession>A0AAV5NYQ1</accession>
<gene>
    <name evidence="2" type="ORF">GCM10007932_50450</name>
</gene>
<proteinExistence type="predicted"/>
<keyword evidence="3" id="KW-1185">Reference proteome</keyword>
<feature type="chain" id="PRO_5043820347" evidence="1">
    <location>
        <begin position="22"/>
        <end position="299"/>
    </location>
</feature>
<name>A0AAV5NYQ1_9VIBR</name>
<dbReference type="GO" id="GO:0008237">
    <property type="term" value="F:metallopeptidase activity"/>
    <property type="evidence" value="ECO:0007669"/>
    <property type="project" value="InterPro"/>
</dbReference>
<evidence type="ECO:0000313" key="2">
    <source>
        <dbReference type="EMBL" id="GLQ75682.1"/>
    </source>
</evidence>
<dbReference type="Proteomes" id="UP001156690">
    <property type="component" value="Unassembled WGS sequence"/>
</dbReference>
<dbReference type="EMBL" id="BSNX01000075">
    <property type="protein sequence ID" value="GLQ75682.1"/>
    <property type="molecule type" value="Genomic_DNA"/>
</dbReference>
<dbReference type="SUPFAM" id="SSF55486">
    <property type="entry name" value="Metalloproteases ('zincins'), catalytic domain"/>
    <property type="match status" value="1"/>
</dbReference>
<sequence>MKIVGIAAVLTAGFFTPVIYAQTEQKQPTEVIEAMVTEIDLLGVYTPGLKAHYSDDPISAIQHKVNVANMIHQMSKTDVSINLVGTMEVKYDEEVQKISQEVALNNITPDTKGYTNKAFKGVEGKRAELGADMVTLFRTLDIKNSPDYGATKKCGRAHLLTKYFHDNSPKYIKRKLYSHVYTNECKDDTLAHELGHNMGLYHAREQYSGKLPHTNGKSYSGAYGYGVNGQFATTMAYGHKFGVSKRTYTFSNPDIQCNEQPCGLKDMANAVKTIRYTAPLIAKVMNKPQPQVEEIGIAQ</sequence>
<organism evidence="2 3">
    <name type="scientific">Vibrio penaeicida</name>
    <dbReference type="NCBI Taxonomy" id="104609"/>
    <lineage>
        <taxon>Bacteria</taxon>
        <taxon>Pseudomonadati</taxon>
        <taxon>Pseudomonadota</taxon>
        <taxon>Gammaproteobacteria</taxon>
        <taxon>Vibrionales</taxon>
        <taxon>Vibrionaceae</taxon>
        <taxon>Vibrio</taxon>
    </lineage>
</organism>
<protein>
    <submittedName>
        <fullName evidence="2">Uncharacterized protein</fullName>
    </submittedName>
</protein>
<comment type="caution">
    <text evidence="2">The sequence shown here is derived from an EMBL/GenBank/DDBJ whole genome shotgun (WGS) entry which is preliminary data.</text>
</comment>
<dbReference type="Gene3D" id="3.40.390.10">
    <property type="entry name" value="Collagenase (Catalytic Domain)"/>
    <property type="match status" value="1"/>
</dbReference>
<dbReference type="Pfam" id="PF13582">
    <property type="entry name" value="Reprolysin_3"/>
    <property type="match status" value="1"/>
</dbReference>
<dbReference type="InterPro" id="IPR024079">
    <property type="entry name" value="MetalloPept_cat_dom_sf"/>
</dbReference>
<dbReference type="RefSeq" id="WP_126607474.1">
    <property type="nucleotide sequence ID" value="NZ_AP025145.1"/>
</dbReference>
<keyword evidence="1" id="KW-0732">Signal</keyword>
<evidence type="ECO:0000256" key="1">
    <source>
        <dbReference type="SAM" id="SignalP"/>
    </source>
</evidence>
<feature type="signal peptide" evidence="1">
    <location>
        <begin position="1"/>
        <end position="21"/>
    </location>
</feature>